<sequence length="252" mass="27569">MVNPSIGKDTTSKAYNVDNLYGPWMVVDNRRRRQGLVACNSSNGFARGKASSGSIFAPLDVDGMDAELPNATSKNGDVEMLYETNFVDNVRGPKNGTVPVSHTHIHFTDMYKVSNPEKRPKAGQGAGASTSVVAMVLGQTAQVVENEGSSFAQHHAVVSIVEPGHLQDDRRRYVKGKGIMLKNAKENIQQRLNVRRNTDSRTILRPVTHEWVQNILDQLNSIVSRVMGDFEGVTKASISEMGLLEPTAPSDH</sequence>
<name>A0ABR2U5T6_9ROSI</name>
<protein>
    <submittedName>
        <fullName evidence="1">Uncharacterized protein</fullName>
    </submittedName>
</protein>
<proteinExistence type="predicted"/>
<organism evidence="1 2">
    <name type="scientific">Hibiscus sabdariffa</name>
    <name type="common">roselle</name>
    <dbReference type="NCBI Taxonomy" id="183260"/>
    <lineage>
        <taxon>Eukaryota</taxon>
        <taxon>Viridiplantae</taxon>
        <taxon>Streptophyta</taxon>
        <taxon>Embryophyta</taxon>
        <taxon>Tracheophyta</taxon>
        <taxon>Spermatophyta</taxon>
        <taxon>Magnoliopsida</taxon>
        <taxon>eudicotyledons</taxon>
        <taxon>Gunneridae</taxon>
        <taxon>Pentapetalae</taxon>
        <taxon>rosids</taxon>
        <taxon>malvids</taxon>
        <taxon>Malvales</taxon>
        <taxon>Malvaceae</taxon>
        <taxon>Malvoideae</taxon>
        <taxon>Hibiscus</taxon>
    </lineage>
</organism>
<evidence type="ECO:0000313" key="1">
    <source>
        <dbReference type="EMBL" id="KAK9044824.1"/>
    </source>
</evidence>
<dbReference type="EMBL" id="JBBPBN010000002">
    <property type="protein sequence ID" value="KAK9044824.1"/>
    <property type="molecule type" value="Genomic_DNA"/>
</dbReference>
<evidence type="ECO:0000313" key="2">
    <source>
        <dbReference type="Proteomes" id="UP001396334"/>
    </source>
</evidence>
<comment type="caution">
    <text evidence="1">The sequence shown here is derived from an EMBL/GenBank/DDBJ whole genome shotgun (WGS) entry which is preliminary data.</text>
</comment>
<reference evidence="1 2" key="1">
    <citation type="journal article" date="2024" name="G3 (Bethesda)">
        <title>Genome assembly of Hibiscus sabdariffa L. provides insights into metabolisms of medicinal natural products.</title>
        <authorList>
            <person name="Kim T."/>
        </authorList>
    </citation>
    <scope>NUCLEOTIDE SEQUENCE [LARGE SCALE GENOMIC DNA]</scope>
    <source>
        <strain evidence="1">TK-2024</strain>
        <tissue evidence="1">Old leaves</tissue>
    </source>
</reference>
<keyword evidence="2" id="KW-1185">Reference proteome</keyword>
<dbReference type="Proteomes" id="UP001396334">
    <property type="component" value="Unassembled WGS sequence"/>
</dbReference>
<gene>
    <name evidence="1" type="ORF">V6N11_058715</name>
</gene>
<accession>A0ABR2U5T6</accession>